<evidence type="ECO:0000313" key="1">
    <source>
        <dbReference type="EMBL" id="AVR98981.1"/>
    </source>
</evidence>
<dbReference type="Pfam" id="PF05488">
    <property type="entry name" value="PAAR_motif"/>
    <property type="match status" value="1"/>
</dbReference>
<dbReference type="EMBL" id="CP028324">
    <property type="protein sequence ID" value="AVR98981.1"/>
    <property type="molecule type" value="Genomic_DNA"/>
</dbReference>
<accession>A0A2R4CH57</accession>
<dbReference type="RefSeq" id="WP_107144306.1">
    <property type="nucleotide sequence ID" value="NZ_CP028324.1"/>
</dbReference>
<organism evidence="1 2">
    <name type="scientific">Pseudoduganella armeniaca</name>
    <dbReference type="NCBI Taxonomy" id="2072590"/>
    <lineage>
        <taxon>Bacteria</taxon>
        <taxon>Pseudomonadati</taxon>
        <taxon>Pseudomonadota</taxon>
        <taxon>Betaproteobacteria</taxon>
        <taxon>Burkholderiales</taxon>
        <taxon>Oxalobacteraceae</taxon>
        <taxon>Telluria group</taxon>
        <taxon>Pseudoduganella</taxon>
    </lineage>
</organism>
<protein>
    <submittedName>
        <fullName evidence="1">PAAR domain-containing protein</fullName>
    </submittedName>
</protein>
<dbReference type="AlphaFoldDB" id="A0A2R4CH57"/>
<dbReference type="Proteomes" id="UP000240505">
    <property type="component" value="Chromosome"/>
</dbReference>
<gene>
    <name evidence="1" type="ORF">C9I28_00020</name>
</gene>
<evidence type="ECO:0000313" key="2">
    <source>
        <dbReference type="Proteomes" id="UP000240505"/>
    </source>
</evidence>
<dbReference type="KEGG" id="masz:C9I28_00020"/>
<name>A0A2R4CH57_9BURK</name>
<dbReference type="InterPro" id="IPR008727">
    <property type="entry name" value="PAAR_motif"/>
</dbReference>
<dbReference type="Gene3D" id="2.60.200.60">
    <property type="match status" value="1"/>
</dbReference>
<keyword evidence="2" id="KW-1185">Reference proteome</keyword>
<reference evidence="1 2" key="1">
    <citation type="submission" date="2018-03" db="EMBL/GenBank/DDBJ databases">
        <title>Massilia armeniaca sp. nov., isolated from desert soil.</title>
        <authorList>
            <person name="Huang H."/>
            <person name="Ren M."/>
        </authorList>
    </citation>
    <scope>NUCLEOTIDE SEQUENCE [LARGE SCALE GENOMIC DNA]</scope>
    <source>
        <strain evidence="1 2">ZMN-3</strain>
    </source>
</reference>
<sequence length="86" mass="8726">MKNSKGKGVIRLGDKTSHGGSVISAAPDLKALGKCVAVEGNQVTCPKCKGVFAITPQGGERKHRGKEVAYDGDKAACGATLISSIG</sequence>
<dbReference type="CDD" id="cd14744">
    <property type="entry name" value="PAAR_CT_2"/>
    <property type="match status" value="1"/>
</dbReference>
<proteinExistence type="predicted"/>
<dbReference type="OrthoDB" id="197187at2"/>